<dbReference type="CDD" id="cd16394">
    <property type="entry name" value="sopB_N"/>
    <property type="match status" value="1"/>
</dbReference>
<dbReference type="RefSeq" id="WP_067436556.1">
    <property type="nucleotide sequence ID" value="NZ_CP072599.1"/>
</dbReference>
<keyword evidence="5" id="KW-1185">Reference proteome</keyword>
<dbReference type="GeneID" id="84615309"/>
<evidence type="ECO:0000259" key="3">
    <source>
        <dbReference type="SMART" id="SM00470"/>
    </source>
</evidence>
<dbReference type="OrthoDB" id="5719994at2"/>
<dbReference type="InterPro" id="IPR003115">
    <property type="entry name" value="ParB_N"/>
</dbReference>
<dbReference type="SMART" id="SM00470">
    <property type="entry name" value="ParB"/>
    <property type="match status" value="1"/>
</dbReference>
<evidence type="ECO:0000256" key="1">
    <source>
        <dbReference type="ARBA" id="ARBA00006295"/>
    </source>
</evidence>
<dbReference type="PANTHER" id="PTHR38973:SF1">
    <property type="entry name" value="PLASMID PARTITION PROTEIN B"/>
    <property type="match status" value="1"/>
</dbReference>
<feature type="domain" description="ParB-like N-terminal" evidence="3">
    <location>
        <begin position="51"/>
        <end position="136"/>
    </location>
</feature>
<reference evidence="5" key="1">
    <citation type="submission" date="2015-11" db="EMBL/GenBank/DDBJ databases">
        <authorList>
            <person name="Blom J."/>
        </authorList>
    </citation>
    <scope>NUCLEOTIDE SEQUENCE [LARGE SCALE GENOMIC DNA]</scope>
    <source>
        <plasmid evidence="5">pEM01</plasmid>
    </source>
</reference>
<dbReference type="Gene3D" id="1.10.10.2830">
    <property type="match status" value="1"/>
</dbReference>
<dbReference type="PATRIC" id="fig|1619313.3.peg.4007"/>
<accession>A0A0U5LAD4</accession>
<name>A0A0U5LAD4_9GAMM</name>
<organism evidence="4 5">
    <name type="scientific">Duffyella gerundensis</name>
    <dbReference type="NCBI Taxonomy" id="1619313"/>
    <lineage>
        <taxon>Bacteria</taxon>
        <taxon>Pseudomonadati</taxon>
        <taxon>Pseudomonadota</taxon>
        <taxon>Gammaproteobacteria</taxon>
        <taxon>Enterobacterales</taxon>
        <taxon>Erwiniaceae</taxon>
        <taxon>Duffyella</taxon>
    </lineage>
</organism>
<keyword evidence="2" id="KW-0238">DNA-binding</keyword>
<sequence>MSAKRITIGRTFSQTPVETEDSSNPVQTFVLYTGKRADFRFERVAAKEIEEKTFVDTDTNGRDQAGLTPESLKDIIRTIRLQQFFPAIGIRRGEQVEILDGSRRRAAALHCKTGLNILVTDADISAEEARKLAQDIQTAREHSLREIGMRLLALKAGGLSQKEIAQSQGLSPAKVTRALQAASVPGELLALFPNHAELTHPDYKALLIACEQLQESGQTLDTLIDGLAGKVDDVRASENLADDEIKNAILRYVRAESAALLKRSVKEKAVTTSLWSFADKDRYARKKSRGRSFSYEFNRQSKELQDELDRVIAATLKKHLAD</sequence>
<dbReference type="AlphaFoldDB" id="A0A0U5LAD4"/>
<gene>
    <name evidence="4" type="primary">parB</name>
    <name evidence="4" type="ORF">EM595_p0388</name>
</gene>
<dbReference type="PANTHER" id="PTHR38973">
    <property type="entry name" value="PLASMID PARTITIONING CONTROL PROTEIN-RELATED"/>
    <property type="match status" value="1"/>
</dbReference>
<protein>
    <submittedName>
        <fullName evidence="4">Plasmid Partition par B protein</fullName>
    </submittedName>
</protein>
<evidence type="ECO:0000313" key="4">
    <source>
        <dbReference type="EMBL" id="CUU26085.1"/>
    </source>
</evidence>
<proteinExistence type="inferred from homology"/>
<dbReference type="Pfam" id="PF08775">
    <property type="entry name" value="ParB"/>
    <property type="match status" value="1"/>
</dbReference>
<geneLocation type="plasmid" evidence="5">
    <name>pEM01</name>
</geneLocation>
<evidence type="ECO:0000256" key="2">
    <source>
        <dbReference type="ARBA" id="ARBA00023125"/>
    </source>
</evidence>
<dbReference type="GO" id="GO:0003677">
    <property type="term" value="F:DNA binding"/>
    <property type="evidence" value="ECO:0007669"/>
    <property type="project" value="UniProtKB-KW"/>
</dbReference>
<dbReference type="InterPro" id="IPR004437">
    <property type="entry name" value="ParB/RepB/Spo0J"/>
</dbReference>
<dbReference type="SUPFAM" id="SSF109709">
    <property type="entry name" value="KorB DNA-binding domain-like"/>
    <property type="match status" value="1"/>
</dbReference>
<evidence type="ECO:0000313" key="5">
    <source>
        <dbReference type="Proteomes" id="UP000059419"/>
    </source>
</evidence>
<dbReference type="KEGG" id="ege:EM595_p0388"/>
<dbReference type="EMBL" id="LN907828">
    <property type="protein sequence ID" value="CUU26085.1"/>
    <property type="molecule type" value="Genomic_DNA"/>
</dbReference>
<dbReference type="NCBIfam" id="TIGR00180">
    <property type="entry name" value="parB_part"/>
    <property type="match status" value="1"/>
</dbReference>
<dbReference type="Proteomes" id="UP000059419">
    <property type="component" value="Plasmid pEM01"/>
</dbReference>
<comment type="similarity">
    <text evidence="1">Belongs to the ParB family.</text>
</comment>
<dbReference type="InterPro" id="IPR014884">
    <property type="entry name" value="ParB_fam_C"/>
</dbReference>